<dbReference type="EMBL" id="SNXE01000004">
    <property type="protein sequence ID" value="TDP09637.1"/>
    <property type="molecule type" value="Genomic_DNA"/>
</dbReference>
<dbReference type="InterPro" id="IPR036901">
    <property type="entry name" value="Asp/Orn_carbamoylTrfase_sf"/>
</dbReference>
<comment type="caution">
    <text evidence="2">The sequence shown here is derived from an EMBL/GenBank/DDBJ whole genome shotgun (WGS) entry which is preliminary data.</text>
</comment>
<accession>A0A4R6N4A3</accession>
<dbReference type="AlphaFoldDB" id="A0A4R6N4A3"/>
<keyword evidence="1 2" id="KW-0808">Transferase</keyword>
<proteinExistence type="predicted"/>
<evidence type="ECO:0000313" key="2">
    <source>
        <dbReference type="EMBL" id="TDP09637.1"/>
    </source>
</evidence>
<dbReference type="GO" id="GO:0016743">
    <property type="term" value="F:carboxyl- or carbamoyltransferase activity"/>
    <property type="evidence" value="ECO:0007669"/>
    <property type="project" value="InterPro"/>
</dbReference>
<name>A0A4R6N4A3_9BURK</name>
<evidence type="ECO:0000256" key="1">
    <source>
        <dbReference type="ARBA" id="ARBA00022679"/>
    </source>
</evidence>
<reference evidence="2 3" key="1">
    <citation type="submission" date="2019-03" db="EMBL/GenBank/DDBJ databases">
        <title>Genomic Encyclopedia of Type Strains, Phase IV (KMG-IV): sequencing the most valuable type-strain genomes for metagenomic binning, comparative biology and taxonomic classification.</title>
        <authorList>
            <person name="Goeker M."/>
        </authorList>
    </citation>
    <scope>NUCLEOTIDE SEQUENCE [LARGE SCALE GENOMIC DNA]</scope>
    <source>
        <strain evidence="2 3">DSM 25082</strain>
    </source>
</reference>
<gene>
    <name evidence="2" type="ORF">DFR39_104198</name>
</gene>
<dbReference type="GO" id="GO:0016597">
    <property type="term" value="F:amino acid binding"/>
    <property type="evidence" value="ECO:0007669"/>
    <property type="project" value="InterPro"/>
</dbReference>
<dbReference type="Proteomes" id="UP000295357">
    <property type="component" value="Unassembled WGS sequence"/>
</dbReference>
<dbReference type="Gene3D" id="3.40.50.1370">
    <property type="entry name" value="Aspartate/ornithine carbamoyltransferase"/>
    <property type="match status" value="1"/>
</dbReference>
<keyword evidence="3" id="KW-1185">Reference proteome</keyword>
<protein>
    <submittedName>
        <fullName evidence="2">Ornithine carbamoyltransferase</fullName>
    </submittedName>
</protein>
<sequence>MYSAALPLPESSTELLSPSRCQALLQLAQSLDRGAVFSRLQGRNIALLCLQPDEAALASLEEAASSLGARLARLDAQSWLEDSADSPALLRMLERLYDAVDCEGLPAERAQALQRQCALPVLVNLSQTQLAVKALAPQLRALRSPEAHPASLAEEEVLLVQALLVSSLGA</sequence>
<evidence type="ECO:0000313" key="3">
    <source>
        <dbReference type="Proteomes" id="UP000295357"/>
    </source>
</evidence>
<organism evidence="2 3">
    <name type="scientific">Roseateles asaccharophilus</name>
    <dbReference type="NCBI Taxonomy" id="582607"/>
    <lineage>
        <taxon>Bacteria</taxon>
        <taxon>Pseudomonadati</taxon>
        <taxon>Pseudomonadota</taxon>
        <taxon>Betaproteobacteria</taxon>
        <taxon>Burkholderiales</taxon>
        <taxon>Sphaerotilaceae</taxon>
        <taxon>Roseateles</taxon>
    </lineage>
</organism>
<dbReference type="GO" id="GO:0006520">
    <property type="term" value="P:amino acid metabolic process"/>
    <property type="evidence" value="ECO:0007669"/>
    <property type="project" value="InterPro"/>
</dbReference>